<dbReference type="AlphaFoldDB" id="A0A3B4ANW2"/>
<evidence type="ECO:0000256" key="6">
    <source>
        <dbReference type="SAM" id="MobiDB-lite"/>
    </source>
</evidence>
<proteinExistence type="inferred from homology"/>
<dbReference type="SUPFAM" id="SSF57959">
    <property type="entry name" value="Leucine zipper domain"/>
    <property type="match status" value="1"/>
</dbReference>
<evidence type="ECO:0000259" key="7">
    <source>
        <dbReference type="PROSITE" id="PS50217"/>
    </source>
</evidence>
<evidence type="ECO:0000256" key="3">
    <source>
        <dbReference type="ARBA" id="ARBA00023125"/>
    </source>
</evidence>
<dbReference type="PROSITE" id="PS50217">
    <property type="entry name" value="BZIP"/>
    <property type="match status" value="1"/>
</dbReference>
<feature type="compositionally biased region" description="Basic and acidic residues" evidence="6">
    <location>
        <begin position="226"/>
        <end position="237"/>
    </location>
</feature>
<dbReference type="InterPro" id="IPR004827">
    <property type="entry name" value="bZIP"/>
</dbReference>
<dbReference type="FunFam" id="1.20.5.170:FF:000025">
    <property type="entry name" value="nuclear factor interleukin-3-regulated protein-like"/>
    <property type="match status" value="1"/>
</dbReference>
<dbReference type="CDD" id="cd14694">
    <property type="entry name" value="bZIP_NFIL3"/>
    <property type="match status" value="1"/>
</dbReference>
<keyword evidence="9" id="KW-1185">Reference proteome</keyword>
<dbReference type="SMART" id="SM00338">
    <property type="entry name" value="BRLZ"/>
    <property type="match status" value="1"/>
</dbReference>
<dbReference type="Pfam" id="PF07716">
    <property type="entry name" value="bZIP_2"/>
    <property type="match status" value="1"/>
</dbReference>
<evidence type="ECO:0000256" key="5">
    <source>
        <dbReference type="ARBA" id="ARBA00023242"/>
    </source>
</evidence>
<dbReference type="GO" id="GO:0003677">
    <property type="term" value="F:DNA binding"/>
    <property type="evidence" value="ECO:0007669"/>
    <property type="project" value="UniProtKB-KW"/>
</dbReference>
<comment type="similarity">
    <text evidence="1">Belongs to the bZIP family. NFIL3 subfamily.</text>
</comment>
<accession>A0A3B4ANW2</accession>
<dbReference type="PANTHER" id="PTHR15284">
    <property type="entry name" value="NUCLEAR FACTOR INTERLEUKIN-3-REGULATED PROTEIN"/>
    <property type="match status" value="1"/>
</dbReference>
<dbReference type="Gene3D" id="1.20.5.170">
    <property type="match status" value="1"/>
</dbReference>
<dbReference type="Proteomes" id="UP000261520">
    <property type="component" value="Unplaced"/>
</dbReference>
<dbReference type="GO" id="GO:0007623">
    <property type="term" value="P:circadian rhythm"/>
    <property type="evidence" value="ECO:0007669"/>
    <property type="project" value="TreeGrafter"/>
</dbReference>
<dbReference type="InterPro" id="IPR046347">
    <property type="entry name" value="bZIP_sf"/>
</dbReference>
<keyword evidence="2" id="KW-0805">Transcription regulation</keyword>
<dbReference type="GO" id="GO:0003700">
    <property type="term" value="F:DNA-binding transcription factor activity"/>
    <property type="evidence" value="ECO:0007669"/>
    <property type="project" value="InterPro"/>
</dbReference>
<name>A0A3B4ANW2_9GOBI</name>
<evidence type="ECO:0000256" key="4">
    <source>
        <dbReference type="ARBA" id="ARBA00023163"/>
    </source>
</evidence>
<dbReference type="InterPro" id="IPR047106">
    <property type="entry name" value="NFIL3-like_bZIP"/>
</dbReference>
<keyword evidence="5" id="KW-0539">Nucleus</keyword>
<feature type="region of interest" description="Disordered" evidence="6">
    <location>
        <begin position="182"/>
        <end position="237"/>
    </location>
</feature>
<reference evidence="8" key="2">
    <citation type="submission" date="2025-09" db="UniProtKB">
        <authorList>
            <consortium name="Ensembl"/>
        </authorList>
    </citation>
    <scope>IDENTIFICATION</scope>
</reference>
<evidence type="ECO:0000256" key="1">
    <source>
        <dbReference type="ARBA" id="ARBA00006079"/>
    </source>
</evidence>
<dbReference type="STRING" id="409849.ENSPMGP00000018056"/>
<reference evidence="8" key="1">
    <citation type="submission" date="2025-08" db="UniProtKB">
        <authorList>
            <consortium name="Ensembl"/>
        </authorList>
    </citation>
    <scope>IDENTIFICATION</scope>
</reference>
<dbReference type="Ensembl" id="ENSPMGT00000019263.1">
    <property type="protein sequence ID" value="ENSPMGP00000018056.1"/>
    <property type="gene ID" value="ENSPMGG00000014768.1"/>
</dbReference>
<dbReference type="PANTHER" id="PTHR15284:SF0">
    <property type="entry name" value="GH23983P"/>
    <property type="match status" value="1"/>
</dbReference>
<evidence type="ECO:0000313" key="9">
    <source>
        <dbReference type="Proteomes" id="UP000261520"/>
    </source>
</evidence>
<keyword evidence="3" id="KW-0238">DNA-binding</keyword>
<dbReference type="PROSITE" id="PS00036">
    <property type="entry name" value="BZIP_BASIC"/>
    <property type="match status" value="1"/>
</dbReference>
<sequence length="237" mass="27968">MESRSLNFERPQNLLDLDNDVTRKGSRRKREFIPDDQKDALYWEKRRKNNEAAKKSREKRRMNDYVLETYVMALKEENTRLKAELMAIKIHFGLAHPAAYTAYQLSHMQDQARNSAHARGPHLTLQMDYWRSQESPVWSSSQHPHPVFMPIPQTRANPYSNQHGGTNSSLSTTFIYPEMFKQSQPHQPDVVHMPRRPSPRKDLWEEDEQQVPRISQLPGPMQTPKHNPDRDRRYLLS</sequence>
<organism evidence="8 9">
    <name type="scientific">Periophthalmus magnuspinnatus</name>
    <dbReference type="NCBI Taxonomy" id="409849"/>
    <lineage>
        <taxon>Eukaryota</taxon>
        <taxon>Metazoa</taxon>
        <taxon>Chordata</taxon>
        <taxon>Craniata</taxon>
        <taxon>Vertebrata</taxon>
        <taxon>Euteleostomi</taxon>
        <taxon>Actinopterygii</taxon>
        <taxon>Neopterygii</taxon>
        <taxon>Teleostei</taxon>
        <taxon>Neoteleostei</taxon>
        <taxon>Acanthomorphata</taxon>
        <taxon>Gobiaria</taxon>
        <taxon>Gobiiformes</taxon>
        <taxon>Gobioidei</taxon>
        <taxon>Gobiidae</taxon>
        <taxon>Oxudercinae</taxon>
        <taxon>Periophthalmus</taxon>
    </lineage>
</organism>
<protein>
    <recommendedName>
        <fullName evidence="7">BZIP domain-containing protein</fullName>
    </recommendedName>
</protein>
<dbReference type="GO" id="GO:0005634">
    <property type="term" value="C:nucleus"/>
    <property type="evidence" value="ECO:0007669"/>
    <property type="project" value="TreeGrafter"/>
</dbReference>
<keyword evidence="4" id="KW-0804">Transcription</keyword>
<evidence type="ECO:0000313" key="8">
    <source>
        <dbReference type="Ensembl" id="ENSPMGP00000018056.1"/>
    </source>
</evidence>
<evidence type="ECO:0000256" key="2">
    <source>
        <dbReference type="ARBA" id="ARBA00023015"/>
    </source>
</evidence>
<dbReference type="InterPro" id="IPR047229">
    <property type="entry name" value="NFIL3-like"/>
</dbReference>
<feature type="domain" description="BZIP" evidence="7">
    <location>
        <begin position="39"/>
        <end position="89"/>
    </location>
</feature>